<sequence>MNAVLKSQHDYTIADITLAAWGDKEIKIAETEMPGLMAIREEFAAAQPLKGARITGSIHMTIQTAVLIQTLEALGAQVRWASCNIYSTQDHAAAAIAAAGTPVFAVKGESLDDYWEYTHRIFEWPNVDGKAVYSNMILDDGGDATLLLHLGVRAETDLSVLANPGSEEEICLFNSIKKHLLADPTWYSKRLPEILGVTEETTTGVHRLYQMHKEGKLAFPAINVNDSVTKSKFDNLYGCRESLVDGIKRATDVMIAGKVAVIAGYGDVGKGSAQAMRALSAQVWVTEVDPICALQAAMEGYRVVTMDYACEHGDIFVTCTGNYHILTHDHLTRMKDQAIVCNIGHFDNEIDVASLKQYEWENIKPQVDHIIFPSGRRIILLAEGRLVNLGCGTGHPSYVMSSSFANQTIAQIELYANTANYPVGVYTLPKHLDEKVARLQLKKLNAQLTELTQEQADYIGVRTEGPYKPEHYRY</sequence>
<dbReference type="SMART" id="SM00997">
    <property type="entry name" value="AdoHcyase_NAD"/>
    <property type="match status" value="1"/>
</dbReference>
<feature type="domain" description="S-adenosyl-L-homocysteine hydrolase NAD binding" evidence="10">
    <location>
        <begin position="235"/>
        <end position="394"/>
    </location>
</feature>
<dbReference type="Gene3D" id="3.40.50.1480">
    <property type="entry name" value="Adenosylhomocysteinase-like"/>
    <property type="match status" value="1"/>
</dbReference>
<dbReference type="Pfam" id="PF00670">
    <property type="entry name" value="AdoHcyase_NAD"/>
    <property type="match status" value="1"/>
</dbReference>
<feature type="binding site" evidence="5 7">
    <location>
        <position position="287"/>
    </location>
    <ligand>
        <name>NAD(+)</name>
        <dbReference type="ChEBI" id="CHEBI:57540"/>
    </ligand>
</feature>
<dbReference type="NCBIfam" id="TIGR00936">
    <property type="entry name" value="ahcY"/>
    <property type="match status" value="1"/>
</dbReference>
<dbReference type="GO" id="GO:0004013">
    <property type="term" value="F:adenosylhomocysteinase activity"/>
    <property type="evidence" value="ECO:0007669"/>
    <property type="project" value="UniProtKB-UniRule"/>
</dbReference>
<evidence type="ECO:0000256" key="8">
    <source>
        <dbReference type="RuleBase" id="RU000548"/>
    </source>
</evidence>
<feature type="binding site" evidence="7">
    <location>
        <begin position="266"/>
        <end position="271"/>
    </location>
    <ligand>
        <name>NAD(+)</name>
        <dbReference type="ChEBI" id="CHEBI:57540"/>
    </ligand>
</feature>
<feature type="binding site" evidence="5 6">
    <location>
        <position position="140"/>
    </location>
    <ligand>
        <name>substrate</name>
    </ligand>
</feature>
<feature type="binding site" evidence="5 6">
    <location>
        <position position="230"/>
    </location>
    <ligand>
        <name>substrate</name>
    </ligand>
</feature>
<evidence type="ECO:0000256" key="6">
    <source>
        <dbReference type="PIRSR" id="PIRSR001109-1"/>
    </source>
</evidence>
<feature type="binding site" evidence="7">
    <location>
        <position position="395"/>
    </location>
    <ligand>
        <name>NAD(+)</name>
        <dbReference type="ChEBI" id="CHEBI:57540"/>
    </ligand>
</feature>
<dbReference type="CDD" id="cd00401">
    <property type="entry name" value="SAHH"/>
    <property type="match status" value="1"/>
</dbReference>
<evidence type="ECO:0000313" key="12">
    <source>
        <dbReference type="Proteomes" id="UP000662821"/>
    </source>
</evidence>
<feature type="binding site" evidence="5">
    <location>
        <position position="235"/>
    </location>
    <ligand>
        <name>NAD(+)</name>
        <dbReference type="ChEBI" id="CHEBI:57540"/>
    </ligand>
</feature>
<feature type="binding site" evidence="5">
    <location>
        <position position="322"/>
    </location>
    <ligand>
        <name>NAD(+)</name>
        <dbReference type="ChEBI" id="CHEBI:57540"/>
    </ligand>
</feature>
<dbReference type="GO" id="GO:0005829">
    <property type="term" value="C:cytosol"/>
    <property type="evidence" value="ECO:0007669"/>
    <property type="project" value="TreeGrafter"/>
</dbReference>
<evidence type="ECO:0000256" key="9">
    <source>
        <dbReference type="RuleBase" id="RU004166"/>
    </source>
</evidence>
<dbReference type="InterPro" id="IPR000043">
    <property type="entry name" value="Adenosylhomocysteinase-like"/>
</dbReference>
<keyword evidence="3 5" id="KW-0378">Hydrolase</keyword>
<dbReference type="SUPFAM" id="SSF52283">
    <property type="entry name" value="Formate/glycerate dehydrogenase catalytic domain-like"/>
    <property type="match status" value="1"/>
</dbReference>
<evidence type="ECO:0000259" key="10">
    <source>
        <dbReference type="SMART" id="SM00997"/>
    </source>
</evidence>
<dbReference type="InterPro" id="IPR020082">
    <property type="entry name" value="S-Ado-L-homoCys_hydrolase_CS"/>
</dbReference>
<feature type="binding site" evidence="5 7">
    <location>
        <begin position="201"/>
        <end position="203"/>
    </location>
    <ligand>
        <name>NAD(+)</name>
        <dbReference type="ChEBI" id="CHEBI:57540"/>
    </ligand>
</feature>
<dbReference type="EMBL" id="CP071520">
    <property type="protein sequence ID" value="QSX96892.1"/>
    <property type="molecule type" value="Genomic_DNA"/>
</dbReference>
<dbReference type="PROSITE" id="PS00738">
    <property type="entry name" value="ADOHCYASE_1"/>
    <property type="match status" value="1"/>
</dbReference>
<dbReference type="InterPro" id="IPR036291">
    <property type="entry name" value="NAD(P)-bd_dom_sf"/>
</dbReference>
<dbReference type="EC" id="3.13.2.1" evidence="5"/>
<dbReference type="SUPFAM" id="SSF51735">
    <property type="entry name" value="NAD(P)-binding Rossmann-fold domains"/>
    <property type="match status" value="1"/>
</dbReference>
<keyword evidence="5" id="KW-0963">Cytoplasm</keyword>
<dbReference type="GO" id="GO:0071269">
    <property type="term" value="P:L-homocysteine biosynthetic process"/>
    <property type="evidence" value="ECO:0007669"/>
    <property type="project" value="UniProtKB-UniRule"/>
</dbReference>
<evidence type="ECO:0000256" key="1">
    <source>
        <dbReference type="ARBA" id="ARBA00007122"/>
    </source>
</evidence>
<comment type="subcellular location">
    <subcellularLocation>
        <location evidence="5">Cytoplasm</location>
    </subcellularLocation>
</comment>
<dbReference type="Proteomes" id="UP000662821">
    <property type="component" value="Chromosome"/>
</dbReference>
<dbReference type="FunFam" id="3.40.50.720:FF:000004">
    <property type="entry name" value="Adenosylhomocysteinase"/>
    <property type="match status" value="1"/>
</dbReference>
<reference evidence="11 12" key="1">
    <citation type="submission" date="2021-03" db="EMBL/GenBank/DDBJ databases">
        <title>Draft genome sequence of Janthinobacterium sp. strain PLB02 isolated from infected primmorphs (Lubomirskia baicalensis).</title>
        <authorList>
            <person name="Chernogor L.I."/>
            <person name="Belikov S.I."/>
            <person name="Petrushin I.S."/>
        </authorList>
    </citation>
    <scope>NUCLEOTIDE SEQUENCE [LARGE SCALE GENOMIC DNA]</scope>
    <source>
        <strain evidence="11 12">PLB02</strain>
    </source>
</reference>
<gene>
    <name evidence="5" type="primary">ahcY</name>
    <name evidence="11" type="ORF">J3P46_02615</name>
</gene>
<keyword evidence="2 5" id="KW-0554">One-carbon metabolism</keyword>
<keyword evidence="4 5" id="KW-0520">NAD</keyword>
<dbReference type="PIRSF" id="PIRSF001109">
    <property type="entry name" value="Ad_hcy_hydrolase"/>
    <property type="match status" value="1"/>
</dbReference>
<dbReference type="InterPro" id="IPR015878">
    <property type="entry name" value="Ado_hCys_hydrolase_NAD-bd"/>
</dbReference>
<dbReference type="PANTHER" id="PTHR23420">
    <property type="entry name" value="ADENOSYLHOMOCYSTEINASE"/>
    <property type="match status" value="1"/>
</dbReference>
<dbReference type="RefSeq" id="WP_070258574.1">
    <property type="nucleotide sequence ID" value="NZ_CBCRWJ010000006.1"/>
</dbReference>
<organism evidence="11 12">
    <name type="scientific">Janthinobacterium lividum</name>
    <dbReference type="NCBI Taxonomy" id="29581"/>
    <lineage>
        <taxon>Bacteria</taxon>
        <taxon>Pseudomonadati</taxon>
        <taxon>Pseudomonadota</taxon>
        <taxon>Betaproteobacteria</taxon>
        <taxon>Burkholderiales</taxon>
        <taxon>Oxalobacteraceae</taxon>
        <taxon>Janthinobacterium</taxon>
    </lineage>
</organism>
<dbReference type="PROSITE" id="PS00739">
    <property type="entry name" value="ADOHCYASE_2"/>
    <property type="match status" value="1"/>
</dbReference>
<comment type="pathway">
    <text evidence="5 8">Amino-acid biosynthesis; L-homocysteine biosynthesis; L-homocysteine from S-adenosyl-L-homocysteine: step 1/1.</text>
</comment>
<proteinExistence type="inferred from homology"/>
<feature type="binding site" evidence="5 6">
    <location>
        <position position="61"/>
    </location>
    <ligand>
        <name>substrate</name>
    </ligand>
</feature>
<dbReference type="PANTHER" id="PTHR23420:SF0">
    <property type="entry name" value="ADENOSYLHOMOCYSTEINASE"/>
    <property type="match status" value="1"/>
</dbReference>
<evidence type="ECO:0000256" key="7">
    <source>
        <dbReference type="PIRSR" id="PIRSR001109-2"/>
    </source>
</evidence>
<comment type="cofactor">
    <cofactor evidence="5 7 8">
        <name>NAD(+)</name>
        <dbReference type="ChEBI" id="CHEBI:57540"/>
    </cofactor>
    <text evidence="5 7 8">Binds 1 NAD(+) per subunit.</text>
</comment>
<name>A0AAJ4MTP7_9BURK</name>
<feature type="binding site" evidence="5">
    <location>
        <begin position="264"/>
        <end position="269"/>
    </location>
    <ligand>
        <name>NAD(+)</name>
        <dbReference type="ChEBI" id="CHEBI:57540"/>
    </ligand>
</feature>
<evidence type="ECO:0000256" key="4">
    <source>
        <dbReference type="ARBA" id="ARBA00023027"/>
    </source>
</evidence>
<comment type="function">
    <text evidence="5">May play a key role in the regulation of the intracellular concentration of adenosylhomocysteine.</text>
</comment>
<dbReference type="AlphaFoldDB" id="A0AAJ4MTP7"/>
<dbReference type="InterPro" id="IPR042172">
    <property type="entry name" value="Adenosylhomocyst_ase-like_sf"/>
</dbReference>
<dbReference type="NCBIfam" id="NF004005">
    <property type="entry name" value="PRK05476.2-3"/>
    <property type="match status" value="1"/>
</dbReference>
<comment type="catalytic activity">
    <reaction evidence="5 8">
        <text>S-adenosyl-L-homocysteine + H2O = L-homocysteine + adenosine</text>
        <dbReference type="Rhea" id="RHEA:21708"/>
        <dbReference type="ChEBI" id="CHEBI:15377"/>
        <dbReference type="ChEBI" id="CHEBI:16335"/>
        <dbReference type="ChEBI" id="CHEBI:57856"/>
        <dbReference type="ChEBI" id="CHEBI:58199"/>
        <dbReference type="EC" id="3.13.2.1"/>
    </reaction>
</comment>
<dbReference type="Gene3D" id="3.40.50.720">
    <property type="entry name" value="NAD(P)-binding Rossmann-like Domain"/>
    <property type="match status" value="1"/>
</dbReference>
<dbReference type="GO" id="GO:0033353">
    <property type="term" value="P:S-adenosylmethionine cycle"/>
    <property type="evidence" value="ECO:0007669"/>
    <property type="project" value="TreeGrafter"/>
</dbReference>
<accession>A0AAJ4MTP7</accession>
<dbReference type="SMART" id="SM00996">
    <property type="entry name" value="AdoHcyase"/>
    <property type="match status" value="1"/>
</dbReference>
<evidence type="ECO:0000256" key="3">
    <source>
        <dbReference type="ARBA" id="ARBA00022801"/>
    </source>
</evidence>
<evidence type="ECO:0000256" key="2">
    <source>
        <dbReference type="ARBA" id="ARBA00022563"/>
    </source>
</evidence>
<comment type="similarity">
    <text evidence="1 5 9">Belongs to the adenosylhomocysteinase family.</text>
</comment>
<protein>
    <recommendedName>
        <fullName evidence="5">Adenosylhomocysteinase</fullName>
        <ecNumber evidence="5">3.13.2.1</ecNumber>
    </recommendedName>
    <alternativeName>
        <fullName evidence="5">S-adenosyl-L-homocysteine hydrolase</fullName>
        <shortName evidence="5">AdoHcyase</shortName>
    </alternativeName>
</protein>
<evidence type="ECO:0000256" key="5">
    <source>
        <dbReference type="HAMAP-Rule" id="MF_00563"/>
    </source>
</evidence>
<dbReference type="GO" id="GO:0006730">
    <property type="term" value="P:one-carbon metabolic process"/>
    <property type="evidence" value="ECO:0007669"/>
    <property type="project" value="UniProtKB-UniRule"/>
</dbReference>
<dbReference type="HAMAP" id="MF_00563">
    <property type="entry name" value="AdoHcyase"/>
    <property type="match status" value="1"/>
</dbReference>
<feature type="binding site" evidence="5 7">
    <location>
        <begin position="343"/>
        <end position="345"/>
    </location>
    <ligand>
        <name>NAD(+)</name>
        <dbReference type="ChEBI" id="CHEBI:57540"/>
    </ligand>
</feature>
<feature type="binding site" evidence="5 6">
    <location>
        <position position="200"/>
    </location>
    <ligand>
        <name>substrate</name>
    </ligand>
</feature>
<feature type="binding site" evidence="5 7">
    <location>
        <position position="388"/>
    </location>
    <ligand>
        <name>NAD(+)</name>
        <dbReference type="ChEBI" id="CHEBI:57540"/>
    </ligand>
</feature>
<dbReference type="Pfam" id="PF05221">
    <property type="entry name" value="AdoHcyase"/>
    <property type="match status" value="1"/>
</dbReference>
<evidence type="ECO:0000313" key="11">
    <source>
        <dbReference type="EMBL" id="QSX96892.1"/>
    </source>
</evidence>
<feature type="binding site" evidence="5 6">
    <location>
        <position position="234"/>
    </location>
    <ligand>
        <name>substrate</name>
    </ligand>
</feature>